<gene>
    <name evidence="1" type="ORF">WS72_00970</name>
</gene>
<dbReference type="CDD" id="cd02440">
    <property type="entry name" value="AdoMet_MTases"/>
    <property type="match status" value="1"/>
</dbReference>
<dbReference type="Gene3D" id="3.40.50.150">
    <property type="entry name" value="Vaccinia Virus protein VP39"/>
    <property type="match status" value="1"/>
</dbReference>
<accession>A0ABR5TLI3</accession>
<dbReference type="SUPFAM" id="SSF53335">
    <property type="entry name" value="S-adenosyl-L-methionine-dependent methyltransferases"/>
    <property type="match status" value="1"/>
</dbReference>
<protein>
    <submittedName>
        <fullName evidence="1">Methyltransferase</fullName>
    </submittedName>
</protein>
<proteinExistence type="predicted"/>
<dbReference type="PANTHER" id="PTHR43464">
    <property type="entry name" value="METHYLTRANSFERASE"/>
    <property type="match status" value="1"/>
</dbReference>
<name>A0ABR5TLI3_9BURK</name>
<dbReference type="RefSeq" id="WP_059645613.1">
    <property type="nucleotide sequence ID" value="NZ_CP013424.1"/>
</dbReference>
<evidence type="ECO:0000313" key="2">
    <source>
        <dbReference type="Proteomes" id="UP000070255"/>
    </source>
</evidence>
<comment type="caution">
    <text evidence="1">The sequence shown here is derived from an EMBL/GenBank/DDBJ whole genome shotgun (WGS) entry which is preliminary data.</text>
</comment>
<dbReference type="InterPro" id="IPR029063">
    <property type="entry name" value="SAM-dependent_MTases_sf"/>
</dbReference>
<dbReference type="Proteomes" id="UP000070255">
    <property type="component" value="Unassembled WGS sequence"/>
</dbReference>
<dbReference type="EMBL" id="LNJQ01000001">
    <property type="protein sequence ID" value="KWZ44652.1"/>
    <property type="molecule type" value="Genomic_DNA"/>
</dbReference>
<keyword evidence="1" id="KW-0489">Methyltransferase</keyword>
<keyword evidence="2" id="KW-1185">Reference proteome</keyword>
<sequence length="230" mass="26064">MKKPAHYQTLEYERIMVLMRAFQHASSRPLRVLDYGCGLGKFLDGFAALGLDVTGVDTNPDYVARARAKGYAAYEPDAFLASQQQPFDVIFLSHVIEHVSPDGLVTLVPRLCAFMHDASRMILVSPTPGERFYHDFSHVRPYLPQSIRHAFGTTGMPISFGEAGLLEMVDVYFFKDPYRTRLWRSFYTGHPLKRALTRGYNRLLDIAWRASGGRVGVIASWLGVYVLRSR</sequence>
<dbReference type="Pfam" id="PF13489">
    <property type="entry name" value="Methyltransf_23"/>
    <property type="match status" value="1"/>
</dbReference>
<evidence type="ECO:0000313" key="1">
    <source>
        <dbReference type="EMBL" id="KWZ44652.1"/>
    </source>
</evidence>
<organism evidence="1 2">
    <name type="scientific">Burkholderia savannae</name>
    <dbReference type="NCBI Taxonomy" id="1637837"/>
    <lineage>
        <taxon>Bacteria</taxon>
        <taxon>Pseudomonadati</taxon>
        <taxon>Pseudomonadota</taxon>
        <taxon>Betaproteobacteria</taxon>
        <taxon>Burkholderiales</taxon>
        <taxon>Burkholderiaceae</taxon>
        <taxon>Burkholderia</taxon>
        <taxon>pseudomallei group</taxon>
    </lineage>
</organism>
<dbReference type="GO" id="GO:0032259">
    <property type="term" value="P:methylation"/>
    <property type="evidence" value="ECO:0007669"/>
    <property type="project" value="UniProtKB-KW"/>
</dbReference>
<dbReference type="GO" id="GO:0008168">
    <property type="term" value="F:methyltransferase activity"/>
    <property type="evidence" value="ECO:0007669"/>
    <property type="project" value="UniProtKB-KW"/>
</dbReference>
<keyword evidence="1" id="KW-0808">Transferase</keyword>
<reference evidence="1 2" key="1">
    <citation type="submission" date="2015-11" db="EMBL/GenBank/DDBJ databases">
        <authorList>
            <person name="Sahl J."/>
            <person name="Wagner D."/>
            <person name="Keim P."/>
        </authorList>
    </citation>
    <scope>NUCLEOTIDE SEQUENCE [LARGE SCALE GENOMIC DNA]</scope>
    <source>
        <strain evidence="1 2">BDU18</strain>
    </source>
</reference>